<accession>A0A8H3KXB9</accession>
<sequence>MNKINLCYIIDISSFLSFIIFTSFLNILASNNTLEDKTLLNNTSEDTLLNNTSGGTPLNNITLSTSGIPSCFEGLEKQWTELNKDGRDLFIIILNITKNITPLEYLSNFLRRIYQEVGSDEDLLQEEDLSAEEVTEISNCKEFESYITETLTKHLQKRTPSTNNFNPQLLLLYIAEDCSNTSFSNDIIPRDYSDNAGQHNLRPAKVDGNLAAVGNKFSERPFSQ</sequence>
<reference evidence="2" key="1">
    <citation type="submission" date="2019-10" db="EMBL/GenBank/DDBJ databases">
        <title>Conservation and host-specific expression of non-tandemly repeated heterogenous ribosome RNA gene in arbuscular mycorrhizal fungi.</title>
        <authorList>
            <person name="Maeda T."/>
            <person name="Kobayashi Y."/>
            <person name="Nakagawa T."/>
            <person name="Ezawa T."/>
            <person name="Yamaguchi K."/>
            <person name="Bino T."/>
            <person name="Nishimoto Y."/>
            <person name="Shigenobu S."/>
            <person name="Kawaguchi M."/>
        </authorList>
    </citation>
    <scope>NUCLEOTIDE SEQUENCE</scope>
    <source>
        <strain evidence="2">HR1</strain>
    </source>
</reference>
<feature type="transmembrane region" description="Helical" evidence="1">
    <location>
        <begin position="7"/>
        <end position="29"/>
    </location>
</feature>
<name>A0A8H3KXB9_9GLOM</name>
<keyword evidence="1" id="KW-0812">Transmembrane</keyword>
<dbReference type="EMBL" id="BLAL01000016">
    <property type="protein sequence ID" value="GES75585.1"/>
    <property type="molecule type" value="Genomic_DNA"/>
</dbReference>
<keyword evidence="1" id="KW-1133">Transmembrane helix</keyword>
<organism evidence="2 3">
    <name type="scientific">Rhizophagus clarus</name>
    <dbReference type="NCBI Taxonomy" id="94130"/>
    <lineage>
        <taxon>Eukaryota</taxon>
        <taxon>Fungi</taxon>
        <taxon>Fungi incertae sedis</taxon>
        <taxon>Mucoromycota</taxon>
        <taxon>Glomeromycotina</taxon>
        <taxon>Glomeromycetes</taxon>
        <taxon>Glomerales</taxon>
        <taxon>Glomeraceae</taxon>
        <taxon>Rhizophagus</taxon>
    </lineage>
</organism>
<keyword evidence="1" id="KW-0472">Membrane</keyword>
<proteinExistence type="predicted"/>
<dbReference type="OrthoDB" id="2422304at2759"/>
<dbReference type="Proteomes" id="UP000615446">
    <property type="component" value="Unassembled WGS sequence"/>
</dbReference>
<comment type="caution">
    <text evidence="2">The sequence shown here is derived from an EMBL/GenBank/DDBJ whole genome shotgun (WGS) entry which is preliminary data.</text>
</comment>
<protein>
    <submittedName>
        <fullName evidence="2">Uncharacterized protein</fullName>
    </submittedName>
</protein>
<evidence type="ECO:0000313" key="2">
    <source>
        <dbReference type="EMBL" id="GES75585.1"/>
    </source>
</evidence>
<evidence type="ECO:0000256" key="1">
    <source>
        <dbReference type="SAM" id="Phobius"/>
    </source>
</evidence>
<evidence type="ECO:0000313" key="3">
    <source>
        <dbReference type="Proteomes" id="UP000615446"/>
    </source>
</evidence>
<gene>
    <name evidence="2" type="ORF">RCL2_000301300</name>
</gene>
<dbReference type="AlphaFoldDB" id="A0A8H3KXB9"/>